<evidence type="ECO:0000256" key="8">
    <source>
        <dbReference type="ARBA" id="ARBA00022597"/>
    </source>
</evidence>
<keyword evidence="10" id="KW-0598">Phosphotransferase system</keyword>
<dbReference type="NCBIfam" id="NF008283">
    <property type="entry name" value="PRK11061.1"/>
    <property type="match status" value="1"/>
</dbReference>
<dbReference type="Pfam" id="PF01590">
    <property type="entry name" value="GAF"/>
    <property type="match status" value="1"/>
</dbReference>
<keyword evidence="13" id="KW-0460">Magnesium</keyword>
<evidence type="ECO:0000256" key="2">
    <source>
        <dbReference type="ARBA" id="ARBA00001946"/>
    </source>
</evidence>
<dbReference type="InterPro" id="IPR050499">
    <property type="entry name" value="PEP-utilizing_PTS_enzyme"/>
</dbReference>
<keyword evidence="6" id="KW-0813">Transport</keyword>
<protein>
    <recommendedName>
        <fullName evidence="5">phosphoenolpyruvate--protein phosphotransferase</fullName>
        <ecNumber evidence="5">2.7.3.9</ecNumber>
    </recommendedName>
</protein>
<dbReference type="GO" id="GO:0046872">
    <property type="term" value="F:metal ion binding"/>
    <property type="evidence" value="ECO:0007669"/>
    <property type="project" value="UniProtKB-KW"/>
</dbReference>
<evidence type="ECO:0000256" key="4">
    <source>
        <dbReference type="ARBA" id="ARBA00007837"/>
    </source>
</evidence>
<dbReference type="AlphaFoldDB" id="A0AA37WA46"/>
<dbReference type="InterPro" id="IPR006318">
    <property type="entry name" value="PTS_EI-like"/>
</dbReference>
<evidence type="ECO:0000259" key="14">
    <source>
        <dbReference type="SMART" id="SM00065"/>
    </source>
</evidence>
<keyword evidence="12" id="KW-0418">Kinase</keyword>
<evidence type="ECO:0000256" key="10">
    <source>
        <dbReference type="ARBA" id="ARBA00022683"/>
    </source>
</evidence>
<dbReference type="SUPFAM" id="SSF47831">
    <property type="entry name" value="Enzyme I of the PEP:sugar phosphotransferase system HPr-binding (sub)domain"/>
    <property type="match status" value="1"/>
</dbReference>
<dbReference type="RefSeq" id="WP_284383415.1">
    <property type="nucleotide sequence ID" value="NZ_BSNM01000016.1"/>
</dbReference>
<dbReference type="InterPro" id="IPR036618">
    <property type="entry name" value="PtsI_HPr-bd_sf"/>
</dbReference>
<sequence>MLKTLRGIVQEVNSAGDLQTALDIIVRRVREAMSTQVCSVYLWEPDTHEYVLMATEGLKKSSIGRVRLSSAQGLVGLVGVREEPINLDDAPEHPNYQYFPETGEEQFHSFLGVPIIHHRRVLGVLVVQQRERRRFDEGEEAFLVTMSAQLAGVIVHAEATGKITEFNKRDSKSKLKKDQQFKGVSGAPGIAIGHAVVMIRSADLDQVPSKPANNIEAEQTLFREALEAVRRDIRMAGDKLADQLRPEEQALFDVYLNMLDDEALGAEVRSLIAGGEWAQGALSQVIRQYEQHFSVMDDPYLRERATDIRDMGIRLLEYMQSAKTAPIEYPDDAILVGEEITPTMLAEVPKGKLQGIVSVEGSSNSHVAILARAMGIPTIMGVQGLPYSRLDGKQIIIDGYRGKVFTLFSDQLLENFREIVEEEKELVRELDTLKNLPCETKDNHRIKLWVNTGLMADVFRSLDRGAEGVGLYRTEVPFMIKDRFPTEKEQMQTYREQLKAFAPSPVTMRTLDIGGDKELSYFPIKEDNPFLGWRGIRITLDHPEIFLVQVRAMMKASEGLNNLRIMLPMITGTGEVEEAMRLIHRAYYEVCEEGFHVVMPEVGVMIEVPAAVYQTRELAQMVDFISVGSNDLTQYILAVDRNNARVADLYHSYHPAVLQALKKIADDAHMESVQVSICGELAGDPIAAPILLAMGYDILSMNSASLPKVKYVVRNISYSWSQELLARVMIADSPEVIHSTIELALEDAGVLSFIRPQGGRKTS</sequence>
<dbReference type="SUPFAM" id="SSF55781">
    <property type="entry name" value="GAF domain-like"/>
    <property type="match status" value="1"/>
</dbReference>
<dbReference type="InterPro" id="IPR029016">
    <property type="entry name" value="GAF-like_dom_sf"/>
</dbReference>
<dbReference type="InterPro" id="IPR040442">
    <property type="entry name" value="Pyrv_kinase-like_dom_sf"/>
</dbReference>
<feature type="domain" description="GAF" evidence="14">
    <location>
        <begin position="17"/>
        <end position="164"/>
    </location>
</feature>
<dbReference type="GO" id="GO:0009401">
    <property type="term" value="P:phosphoenolpyruvate-dependent sugar phosphotransferase system"/>
    <property type="evidence" value="ECO:0007669"/>
    <property type="project" value="UniProtKB-KW"/>
</dbReference>
<dbReference type="InterPro" id="IPR023151">
    <property type="entry name" value="PEP_util_CS"/>
</dbReference>
<evidence type="ECO:0000256" key="11">
    <source>
        <dbReference type="ARBA" id="ARBA00022723"/>
    </source>
</evidence>
<evidence type="ECO:0000256" key="13">
    <source>
        <dbReference type="ARBA" id="ARBA00022842"/>
    </source>
</evidence>
<dbReference type="EC" id="2.7.3.9" evidence="5"/>
<comment type="similarity">
    <text evidence="4">Belongs to the PEP-utilizing enzyme family.</text>
</comment>
<dbReference type="NCBIfam" id="TIGR01417">
    <property type="entry name" value="PTS_I_fam"/>
    <property type="match status" value="1"/>
</dbReference>
<organism evidence="15 16">
    <name type="scientific">Litoribrevibacter albus</name>
    <dbReference type="NCBI Taxonomy" id="1473156"/>
    <lineage>
        <taxon>Bacteria</taxon>
        <taxon>Pseudomonadati</taxon>
        <taxon>Pseudomonadota</taxon>
        <taxon>Gammaproteobacteria</taxon>
        <taxon>Oceanospirillales</taxon>
        <taxon>Oceanospirillaceae</taxon>
        <taxon>Litoribrevibacter</taxon>
    </lineage>
</organism>
<dbReference type="InterPro" id="IPR008731">
    <property type="entry name" value="PTS_EIN"/>
</dbReference>
<dbReference type="Pfam" id="PF00391">
    <property type="entry name" value="PEP-utilizers"/>
    <property type="match status" value="1"/>
</dbReference>
<evidence type="ECO:0000256" key="9">
    <source>
        <dbReference type="ARBA" id="ARBA00022679"/>
    </source>
</evidence>
<name>A0AA37WA46_9GAMM</name>
<keyword evidence="8" id="KW-0762">Sugar transport</keyword>
<keyword evidence="11" id="KW-0479">Metal-binding</keyword>
<dbReference type="InterPro" id="IPR015813">
    <property type="entry name" value="Pyrv/PenolPyrv_kinase-like_dom"/>
</dbReference>
<evidence type="ECO:0000313" key="16">
    <source>
        <dbReference type="Proteomes" id="UP001161389"/>
    </source>
</evidence>
<comment type="caution">
    <text evidence="15">The sequence shown here is derived from an EMBL/GenBank/DDBJ whole genome shotgun (WGS) entry which is preliminary data.</text>
</comment>
<evidence type="ECO:0000256" key="6">
    <source>
        <dbReference type="ARBA" id="ARBA00022448"/>
    </source>
</evidence>
<dbReference type="Pfam" id="PF05524">
    <property type="entry name" value="PEP-utilisers_N"/>
    <property type="match status" value="1"/>
</dbReference>
<dbReference type="PANTHER" id="PTHR46244:SF1">
    <property type="entry name" value="PHOSPHOENOLPYRUVATE-DEPENDENT PHOSPHOTRANSFERASE SYSTEM"/>
    <property type="match status" value="1"/>
</dbReference>
<evidence type="ECO:0000256" key="5">
    <source>
        <dbReference type="ARBA" id="ARBA00012232"/>
    </source>
</evidence>
<dbReference type="PANTHER" id="PTHR46244">
    <property type="entry name" value="PHOSPHOENOLPYRUVATE-PROTEIN PHOSPHOTRANSFERASE"/>
    <property type="match status" value="1"/>
</dbReference>
<evidence type="ECO:0000313" key="15">
    <source>
        <dbReference type="EMBL" id="GLQ33146.1"/>
    </source>
</evidence>
<dbReference type="GO" id="GO:0008965">
    <property type="term" value="F:phosphoenolpyruvate-protein phosphotransferase activity"/>
    <property type="evidence" value="ECO:0007669"/>
    <property type="project" value="UniProtKB-EC"/>
</dbReference>
<dbReference type="PROSITE" id="PS00742">
    <property type="entry name" value="PEP_ENZYMES_2"/>
    <property type="match status" value="1"/>
</dbReference>
<gene>
    <name evidence="15" type="primary">ptsP</name>
    <name evidence="15" type="ORF">GCM10007876_36250</name>
</gene>
<dbReference type="Gene3D" id="1.10.274.10">
    <property type="entry name" value="PtsI, HPr-binding domain"/>
    <property type="match status" value="1"/>
</dbReference>
<dbReference type="Proteomes" id="UP001161389">
    <property type="component" value="Unassembled WGS sequence"/>
</dbReference>
<dbReference type="InterPro" id="IPR008279">
    <property type="entry name" value="PEP-util_enz_mobile_dom"/>
</dbReference>
<comment type="cofactor">
    <cofactor evidence="2">
        <name>Mg(2+)</name>
        <dbReference type="ChEBI" id="CHEBI:18420"/>
    </cofactor>
</comment>
<dbReference type="PRINTS" id="PR01736">
    <property type="entry name" value="PHPHTRNFRASE"/>
</dbReference>
<dbReference type="Pfam" id="PF02896">
    <property type="entry name" value="PEP-utilizers_C"/>
    <property type="match status" value="1"/>
</dbReference>
<comment type="subcellular location">
    <subcellularLocation>
        <location evidence="3">Cytoplasm</location>
    </subcellularLocation>
</comment>
<dbReference type="Gene3D" id="3.50.30.10">
    <property type="entry name" value="Phosphohistidine domain"/>
    <property type="match status" value="1"/>
</dbReference>
<keyword evidence="7" id="KW-0963">Cytoplasm</keyword>
<dbReference type="SUPFAM" id="SSF52009">
    <property type="entry name" value="Phosphohistidine domain"/>
    <property type="match status" value="1"/>
</dbReference>
<dbReference type="Gene3D" id="3.20.20.60">
    <property type="entry name" value="Phosphoenolpyruvate-binding domains"/>
    <property type="match status" value="1"/>
</dbReference>
<dbReference type="EMBL" id="BSNM01000016">
    <property type="protein sequence ID" value="GLQ33146.1"/>
    <property type="molecule type" value="Genomic_DNA"/>
</dbReference>
<evidence type="ECO:0000256" key="1">
    <source>
        <dbReference type="ARBA" id="ARBA00000683"/>
    </source>
</evidence>
<evidence type="ECO:0000256" key="12">
    <source>
        <dbReference type="ARBA" id="ARBA00022777"/>
    </source>
</evidence>
<dbReference type="SUPFAM" id="SSF51621">
    <property type="entry name" value="Phosphoenolpyruvate/pyruvate domain"/>
    <property type="match status" value="1"/>
</dbReference>
<dbReference type="Gene3D" id="3.30.450.40">
    <property type="match status" value="1"/>
</dbReference>
<dbReference type="InterPro" id="IPR036637">
    <property type="entry name" value="Phosphohistidine_dom_sf"/>
</dbReference>
<evidence type="ECO:0000256" key="7">
    <source>
        <dbReference type="ARBA" id="ARBA00022490"/>
    </source>
</evidence>
<keyword evidence="16" id="KW-1185">Reference proteome</keyword>
<accession>A0AA37WA46</accession>
<dbReference type="SMART" id="SM00065">
    <property type="entry name" value="GAF"/>
    <property type="match status" value="1"/>
</dbReference>
<dbReference type="InterPro" id="IPR000121">
    <property type="entry name" value="PEP_util_C"/>
</dbReference>
<reference evidence="15" key="1">
    <citation type="journal article" date="2014" name="Int. J. Syst. Evol. Microbiol.">
        <title>Complete genome sequence of Corynebacterium casei LMG S-19264T (=DSM 44701T), isolated from a smear-ripened cheese.</title>
        <authorList>
            <consortium name="US DOE Joint Genome Institute (JGI-PGF)"/>
            <person name="Walter F."/>
            <person name="Albersmeier A."/>
            <person name="Kalinowski J."/>
            <person name="Ruckert C."/>
        </authorList>
    </citation>
    <scope>NUCLEOTIDE SEQUENCE</scope>
    <source>
        <strain evidence="15">NBRC 110071</strain>
    </source>
</reference>
<dbReference type="GO" id="GO:0005737">
    <property type="term" value="C:cytoplasm"/>
    <property type="evidence" value="ECO:0007669"/>
    <property type="project" value="UniProtKB-SubCell"/>
</dbReference>
<evidence type="ECO:0000256" key="3">
    <source>
        <dbReference type="ARBA" id="ARBA00004496"/>
    </source>
</evidence>
<comment type="catalytic activity">
    <reaction evidence="1">
        <text>L-histidyl-[protein] + phosphoenolpyruvate = N(pros)-phospho-L-histidyl-[protein] + pyruvate</text>
        <dbReference type="Rhea" id="RHEA:23880"/>
        <dbReference type="Rhea" id="RHEA-COMP:9745"/>
        <dbReference type="Rhea" id="RHEA-COMP:9746"/>
        <dbReference type="ChEBI" id="CHEBI:15361"/>
        <dbReference type="ChEBI" id="CHEBI:29979"/>
        <dbReference type="ChEBI" id="CHEBI:58702"/>
        <dbReference type="ChEBI" id="CHEBI:64837"/>
        <dbReference type="EC" id="2.7.3.9"/>
    </reaction>
</comment>
<reference evidence="15" key="2">
    <citation type="submission" date="2023-01" db="EMBL/GenBank/DDBJ databases">
        <title>Draft genome sequence of Litoribrevibacter albus strain NBRC 110071.</title>
        <authorList>
            <person name="Sun Q."/>
            <person name="Mori K."/>
        </authorList>
    </citation>
    <scope>NUCLEOTIDE SEQUENCE</scope>
    <source>
        <strain evidence="15">NBRC 110071</strain>
    </source>
</reference>
<dbReference type="GO" id="GO:0016301">
    <property type="term" value="F:kinase activity"/>
    <property type="evidence" value="ECO:0007669"/>
    <property type="project" value="UniProtKB-KW"/>
</dbReference>
<proteinExistence type="inferred from homology"/>
<dbReference type="InterPro" id="IPR003018">
    <property type="entry name" value="GAF"/>
</dbReference>
<keyword evidence="9" id="KW-0808">Transferase</keyword>